<dbReference type="Gene3D" id="2.130.10.10">
    <property type="entry name" value="YVTN repeat-like/Quinoprotein amine dehydrogenase"/>
    <property type="match status" value="1"/>
</dbReference>
<dbReference type="Proteomes" id="UP000266426">
    <property type="component" value="Unassembled WGS sequence"/>
</dbReference>
<feature type="signal peptide" evidence="1">
    <location>
        <begin position="1"/>
        <end position="20"/>
    </location>
</feature>
<dbReference type="InterPro" id="IPR015943">
    <property type="entry name" value="WD40/YVTN_repeat-like_dom_sf"/>
</dbReference>
<dbReference type="InterPro" id="IPR011042">
    <property type="entry name" value="6-blade_b-propeller_TolB-like"/>
</dbReference>
<evidence type="ECO:0000256" key="1">
    <source>
        <dbReference type="SAM" id="SignalP"/>
    </source>
</evidence>
<evidence type="ECO:0000313" key="3">
    <source>
        <dbReference type="Proteomes" id="UP000266426"/>
    </source>
</evidence>
<dbReference type="PANTHER" id="PTHR47572">
    <property type="entry name" value="LIPOPROTEIN-RELATED"/>
    <property type="match status" value="1"/>
</dbReference>
<evidence type="ECO:0000313" key="2">
    <source>
        <dbReference type="EMBL" id="RJP61777.1"/>
    </source>
</evidence>
<name>A0A3A4R640_9BACT</name>
<dbReference type="InterPro" id="IPR013424">
    <property type="entry name" value="Ice-binding_C"/>
</dbReference>
<organism evidence="2 3">
    <name type="scientific">Candidatus Auribacter fodinae</name>
    <dbReference type="NCBI Taxonomy" id="2093366"/>
    <lineage>
        <taxon>Bacteria</taxon>
        <taxon>Pseudomonadati</taxon>
        <taxon>Candidatus Auribacterota</taxon>
        <taxon>Candidatus Auribacteria</taxon>
        <taxon>Candidatus Auribacterales</taxon>
        <taxon>Candidatus Auribacteraceae</taxon>
        <taxon>Candidatus Auribacter</taxon>
    </lineage>
</organism>
<accession>A0A3A4R640</accession>
<dbReference type="PANTHER" id="PTHR47572:SF4">
    <property type="entry name" value="LACTONASE DRP35"/>
    <property type="match status" value="1"/>
</dbReference>
<dbReference type="Gene3D" id="2.120.10.30">
    <property type="entry name" value="TolB, C-terminal domain"/>
    <property type="match status" value="1"/>
</dbReference>
<gene>
    <name evidence="2" type="ORF">C4541_01185</name>
</gene>
<dbReference type="EMBL" id="QZJZ01000009">
    <property type="protein sequence ID" value="RJP61777.1"/>
    <property type="molecule type" value="Genomic_DNA"/>
</dbReference>
<keyword evidence="1" id="KW-0732">Signal</keyword>
<feature type="chain" id="PRO_5017179271" evidence="1">
    <location>
        <begin position="21"/>
        <end position="299"/>
    </location>
</feature>
<protein>
    <submittedName>
        <fullName evidence="2">PEP-CTERM sorting domain-containing protein</fullName>
    </submittedName>
</protein>
<dbReference type="CDD" id="cd05819">
    <property type="entry name" value="NHL"/>
    <property type="match status" value="1"/>
</dbReference>
<dbReference type="NCBIfam" id="TIGR02595">
    <property type="entry name" value="PEP_CTERM"/>
    <property type="match status" value="1"/>
</dbReference>
<sequence>MKRTILFLCSFFLISNSCFASSFYVTNRFDNRVLKVDTETNNVSIFAEDGLVSGPISLMFSDDRESLFVSNGFSGSIVEFDIDTGIGQTYASGFRPPHDMVFDASGYLYVSQPGLPGIARVSPDGTSTPFISGSGLVEPVGMVRDSSGNFLIANGLGGNVLKFDSDGNFVEVYLSGLSRPGFLMFDDENNLYVSDRSALEVIKYDDNKSVLKTFTAGLSDPLGIGLDEAGILYVADRTNNYIAKFNASGALVGTITSSLFNGPGVILFESDPVIPAVPEPATMLLLSSGCFFLLKRWKR</sequence>
<dbReference type="SUPFAM" id="SSF101898">
    <property type="entry name" value="NHL repeat"/>
    <property type="match status" value="1"/>
</dbReference>
<proteinExistence type="predicted"/>
<reference evidence="2 3" key="1">
    <citation type="journal article" date="2017" name="ISME J.">
        <title>Energy and carbon metabolisms in a deep terrestrial subsurface fluid microbial community.</title>
        <authorList>
            <person name="Momper L."/>
            <person name="Jungbluth S.P."/>
            <person name="Lee M.D."/>
            <person name="Amend J.P."/>
        </authorList>
    </citation>
    <scope>NUCLEOTIDE SEQUENCE [LARGE SCALE GENOMIC DNA]</scope>
    <source>
        <strain evidence="2">SURF_26</strain>
    </source>
</reference>
<dbReference type="AlphaFoldDB" id="A0A3A4R640"/>
<comment type="caution">
    <text evidence="2">The sequence shown here is derived from an EMBL/GenBank/DDBJ whole genome shotgun (WGS) entry which is preliminary data.</text>
</comment>
<dbReference type="InterPro" id="IPR051262">
    <property type="entry name" value="SMP-30/CGR1_Lactonase"/>
</dbReference>